<proteinExistence type="predicted"/>
<keyword evidence="2" id="KW-1185">Reference proteome</keyword>
<dbReference type="RefSeq" id="WP_157177064.1">
    <property type="nucleotide sequence ID" value="NZ_BMJP01000005.1"/>
</dbReference>
<evidence type="ECO:0000313" key="1">
    <source>
        <dbReference type="EMBL" id="MBB5730410.1"/>
    </source>
</evidence>
<gene>
    <name evidence="1" type="ORF">FHS99_002913</name>
</gene>
<dbReference type="EMBL" id="JACIJR010000007">
    <property type="protein sequence ID" value="MBB5730410.1"/>
    <property type="molecule type" value="Genomic_DNA"/>
</dbReference>
<dbReference type="AlphaFoldDB" id="A0A7W9BUL9"/>
<name>A0A7W9BUL9_9SPHN</name>
<evidence type="ECO:0000313" key="2">
    <source>
        <dbReference type="Proteomes" id="UP000546701"/>
    </source>
</evidence>
<sequence>MHLIIALLAAAAPIVPVSNPETPTAIVERLLEASTKQDWPAALAMLTVDAQLGMGDVGGPLDKETVSILGVLDRYGCRRTSIRETTQRDPIQSQIRFVEVKRICPYGPQSGRTGEHELITTYFVNGTKIAGFYLK</sequence>
<protein>
    <submittedName>
        <fullName evidence="1">Uncharacterized protein</fullName>
    </submittedName>
</protein>
<comment type="caution">
    <text evidence="1">The sequence shown here is derived from an EMBL/GenBank/DDBJ whole genome shotgun (WGS) entry which is preliminary data.</text>
</comment>
<reference evidence="1 2" key="1">
    <citation type="submission" date="2020-08" db="EMBL/GenBank/DDBJ databases">
        <title>Genomic Encyclopedia of Type Strains, Phase IV (KMG-IV): sequencing the most valuable type-strain genomes for metagenomic binning, comparative biology and taxonomic classification.</title>
        <authorList>
            <person name="Goeker M."/>
        </authorList>
    </citation>
    <scope>NUCLEOTIDE SEQUENCE [LARGE SCALE GENOMIC DNA]</scope>
    <source>
        <strain evidence="1 2">DSM 103336</strain>
    </source>
</reference>
<dbReference type="Proteomes" id="UP000546701">
    <property type="component" value="Unassembled WGS sequence"/>
</dbReference>
<accession>A0A7W9BUL9</accession>
<organism evidence="1 2">
    <name type="scientific">Sphingomonas prati</name>
    <dbReference type="NCBI Taxonomy" id="1843237"/>
    <lineage>
        <taxon>Bacteria</taxon>
        <taxon>Pseudomonadati</taxon>
        <taxon>Pseudomonadota</taxon>
        <taxon>Alphaproteobacteria</taxon>
        <taxon>Sphingomonadales</taxon>
        <taxon>Sphingomonadaceae</taxon>
        <taxon>Sphingomonas</taxon>
    </lineage>
</organism>